<organism evidence="1 2">
    <name type="scientific">Lactuca virosa</name>
    <dbReference type="NCBI Taxonomy" id="75947"/>
    <lineage>
        <taxon>Eukaryota</taxon>
        <taxon>Viridiplantae</taxon>
        <taxon>Streptophyta</taxon>
        <taxon>Embryophyta</taxon>
        <taxon>Tracheophyta</taxon>
        <taxon>Spermatophyta</taxon>
        <taxon>Magnoliopsida</taxon>
        <taxon>eudicotyledons</taxon>
        <taxon>Gunneridae</taxon>
        <taxon>Pentapetalae</taxon>
        <taxon>asterids</taxon>
        <taxon>campanulids</taxon>
        <taxon>Asterales</taxon>
        <taxon>Asteraceae</taxon>
        <taxon>Cichorioideae</taxon>
        <taxon>Cichorieae</taxon>
        <taxon>Lactucinae</taxon>
        <taxon>Lactuca</taxon>
    </lineage>
</organism>
<evidence type="ECO:0008006" key="3">
    <source>
        <dbReference type="Google" id="ProtNLM"/>
    </source>
</evidence>
<sequence>MMRPIFFFVSVTRRLIRLSLYTLKTDNTTLWVVSSLTFTIKREKRSENERVRRLSREVRDIRELGGVFGSGRREAKRVWLCSCCCATNIR</sequence>
<evidence type="ECO:0000313" key="2">
    <source>
        <dbReference type="Proteomes" id="UP001157418"/>
    </source>
</evidence>
<dbReference type="EMBL" id="CAKMRJ010005523">
    <property type="protein sequence ID" value="CAH1444857.1"/>
    <property type="molecule type" value="Genomic_DNA"/>
</dbReference>
<gene>
    <name evidence="1" type="ORF">LVIROSA_LOCUS30659</name>
</gene>
<dbReference type="Proteomes" id="UP001157418">
    <property type="component" value="Unassembled WGS sequence"/>
</dbReference>
<dbReference type="AlphaFoldDB" id="A0AAU9P4G8"/>
<keyword evidence="2" id="KW-1185">Reference proteome</keyword>
<accession>A0AAU9P4G8</accession>
<evidence type="ECO:0000313" key="1">
    <source>
        <dbReference type="EMBL" id="CAH1444857.1"/>
    </source>
</evidence>
<protein>
    <recommendedName>
        <fullName evidence="3">Secreted protein</fullName>
    </recommendedName>
</protein>
<comment type="caution">
    <text evidence="1">The sequence shown here is derived from an EMBL/GenBank/DDBJ whole genome shotgun (WGS) entry which is preliminary data.</text>
</comment>
<name>A0AAU9P4G8_9ASTR</name>
<reference evidence="1 2" key="1">
    <citation type="submission" date="2022-01" db="EMBL/GenBank/DDBJ databases">
        <authorList>
            <person name="Xiong W."/>
            <person name="Schranz E."/>
        </authorList>
    </citation>
    <scope>NUCLEOTIDE SEQUENCE [LARGE SCALE GENOMIC DNA]</scope>
</reference>
<proteinExistence type="predicted"/>